<accession>A0ACB7SXT6</accession>
<comment type="caution">
    <text evidence="1">The sequence shown here is derived from an EMBL/GenBank/DDBJ whole genome shotgun (WGS) entry which is preliminary data.</text>
</comment>
<organism evidence="1 2">
    <name type="scientific">Hyalomma asiaticum</name>
    <name type="common">Tick</name>
    <dbReference type="NCBI Taxonomy" id="266040"/>
    <lineage>
        <taxon>Eukaryota</taxon>
        <taxon>Metazoa</taxon>
        <taxon>Ecdysozoa</taxon>
        <taxon>Arthropoda</taxon>
        <taxon>Chelicerata</taxon>
        <taxon>Arachnida</taxon>
        <taxon>Acari</taxon>
        <taxon>Parasitiformes</taxon>
        <taxon>Ixodida</taxon>
        <taxon>Ixodoidea</taxon>
        <taxon>Ixodidae</taxon>
        <taxon>Hyalomminae</taxon>
        <taxon>Hyalomma</taxon>
    </lineage>
</organism>
<protein>
    <submittedName>
        <fullName evidence="1">Uncharacterized protein</fullName>
    </submittedName>
</protein>
<sequence>MAVWPKNIKAYNNFQNDRLMPSSNSAPAQPVQGVRQPQSLVQAKRQGLGYQGNPIVKLTAGSMVPSSAGQPATSPNMRSSPKSKMNQGNQIVLNLATAGSLPFTKQPTYMPRFQQSFPVDSARNQKFGAASAEQKQYSPQGAYQQGTTNGLQTAPPVVTRPPVMPGQLPFQQPQRPAAVTAQTTASFSPSKAVAGPQGQLPGQQPPATIPQSPAPEQNGVAKTTLQQQFSSAQQALTGGSTKPVAQSTETLPAQQQQGATNPPQNSTQAPGITEQLGQAATAAPTNIAKQEGSLTASTATNESVASGTTAALQTTATQKQPTEQQQTSKTPGITSR</sequence>
<reference evidence="1" key="1">
    <citation type="submission" date="2020-05" db="EMBL/GenBank/DDBJ databases">
        <title>Large-scale comparative analyses of tick genomes elucidate their genetic diversity and vector capacities.</title>
        <authorList>
            <person name="Jia N."/>
            <person name="Wang J."/>
            <person name="Shi W."/>
            <person name="Du L."/>
            <person name="Sun Y."/>
            <person name="Zhan W."/>
            <person name="Jiang J."/>
            <person name="Wang Q."/>
            <person name="Zhang B."/>
            <person name="Ji P."/>
            <person name="Sakyi L.B."/>
            <person name="Cui X."/>
            <person name="Yuan T."/>
            <person name="Jiang B."/>
            <person name="Yang W."/>
            <person name="Lam T.T.-Y."/>
            <person name="Chang Q."/>
            <person name="Ding S."/>
            <person name="Wang X."/>
            <person name="Zhu J."/>
            <person name="Ruan X."/>
            <person name="Zhao L."/>
            <person name="Wei J."/>
            <person name="Que T."/>
            <person name="Du C."/>
            <person name="Cheng J."/>
            <person name="Dai P."/>
            <person name="Han X."/>
            <person name="Huang E."/>
            <person name="Gao Y."/>
            <person name="Liu J."/>
            <person name="Shao H."/>
            <person name="Ye R."/>
            <person name="Li L."/>
            <person name="Wei W."/>
            <person name="Wang X."/>
            <person name="Wang C."/>
            <person name="Yang T."/>
            <person name="Huo Q."/>
            <person name="Li W."/>
            <person name="Guo W."/>
            <person name="Chen H."/>
            <person name="Zhou L."/>
            <person name="Ni X."/>
            <person name="Tian J."/>
            <person name="Zhou Y."/>
            <person name="Sheng Y."/>
            <person name="Liu T."/>
            <person name="Pan Y."/>
            <person name="Xia L."/>
            <person name="Li J."/>
            <person name="Zhao F."/>
            <person name="Cao W."/>
        </authorList>
    </citation>
    <scope>NUCLEOTIDE SEQUENCE</scope>
    <source>
        <strain evidence="1">Hyas-2018</strain>
    </source>
</reference>
<name>A0ACB7SXT6_HYAAI</name>
<evidence type="ECO:0000313" key="2">
    <source>
        <dbReference type="Proteomes" id="UP000821845"/>
    </source>
</evidence>
<evidence type="ECO:0000313" key="1">
    <source>
        <dbReference type="EMBL" id="KAH6940052.1"/>
    </source>
</evidence>
<keyword evidence="2" id="KW-1185">Reference proteome</keyword>
<dbReference type="EMBL" id="CM023482">
    <property type="protein sequence ID" value="KAH6940052.1"/>
    <property type="molecule type" value="Genomic_DNA"/>
</dbReference>
<gene>
    <name evidence="1" type="ORF">HPB50_024501</name>
</gene>
<dbReference type="Proteomes" id="UP000821845">
    <property type="component" value="Chromosome 2"/>
</dbReference>
<proteinExistence type="predicted"/>